<dbReference type="OrthoDB" id="9994882at2"/>
<dbReference type="AlphaFoldDB" id="A0A419WEY7"/>
<organism evidence="1 2">
    <name type="scientific">Marinifilum flexuosum</name>
    <dbReference type="NCBI Taxonomy" id="1117708"/>
    <lineage>
        <taxon>Bacteria</taxon>
        <taxon>Pseudomonadati</taxon>
        <taxon>Bacteroidota</taxon>
        <taxon>Bacteroidia</taxon>
        <taxon>Marinilabiliales</taxon>
        <taxon>Marinifilaceae</taxon>
    </lineage>
</organism>
<evidence type="ECO:0000313" key="2">
    <source>
        <dbReference type="Proteomes" id="UP000284531"/>
    </source>
</evidence>
<gene>
    <name evidence="1" type="ORF">BXY64_4210</name>
</gene>
<evidence type="ECO:0000313" key="1">
    <source>
        <dbReference type="EMBL" id="RKD94048.1"/>
    </source>
</evidence>
<dbReference type="RefSeq" id="WP_120241879.1">
    <property type="nucleotide sequence ID" value="NZ_RAPQ01000015.1"/>
</dbReference>
<accession>A0A419WEY7</accession>
<keyword evidence="2" id="KW-1185">Reference proteome</keyword>
<dbReference type="Proteomes" id="UP000284531">
    <property type="component" value="Unassembled WGS sequence"/>
</dbReference>
<sequence length="165" mass="18164">MTNEEAFEVAKTVYTQFYAYVKEVIEEFGMEPALKLLTKTNVASGLELGKQIKEQSGGEKFMVQNTARKVIEIAKGIGGIDIIVEDTPEKVVTNTACDKCPNYAAAHAAGMDNETIKAMCLAGSLQFFDTLVKQLNPDLSYQSKKFRSGTDDFCLEQTVLTTTQN</sequence>
<evidence type="ECO:0008006" key="3">
    <source>
        <dbReference type="Google" id="ProtNLM"/>
    </source>
</evidence>
<name>A0A419WEY7_9BACT</name>
<reference evidence="1 2" key="1">
    <citation type="submission" date="2018-09" db="EMBL/GenBank/DDBJ databases">
        <title>Genomic Encyclopedia of Archaeal and Bacterial Type Strains, Phase II (KMG-II): from individual species to whole genera.</title>
        <authorList>
            <person name="Goeker M."/>
        </authorList>
    </citation>
    <scope>NUCLEOTIDE SEQUENCE [LARGE SCALE GENOMIC DNA]</scope>
    <source>
        <strain evidence="1 2">DSM 21950</strain>
    </source>
</reference>
<comment type="caution">
    <text evidence="1">The sequence shown here is derived from an EMBL/GenBank/DDBJ whole genome shotgun (WGS) entry which is preliminary data.</text>
</comment>
<dbReference type="EMBL" id="RAPQ01000015">
    <property type="protein sequence ID" value="RKD94048.1"/>
    <property type="molecule type" value="Genomic_DNA"/>
</dbReference>
<protein>
    <recommendedName>
        <fullName evidence="3">L-2-amino-thiazoline-4-carboxylic acid hydrolase-like protein</fullName>
    </recommendedName>
</protein>
<proteinExistence type="predicted"/>